<evidence type="ECO:0000313" key="2">
    <source>
        <dbReference type="EMBL" id="GFN74207.1"/>
    </source>
</evidence>
<name>A0AAV3XV24_9GAST</name>
<organism evidence="2 3">
    <name type="scientific">Plakobranchus ocellatus</name>
    <dbReference type="NCBI Taxonomy" id="259542"/>
    <lineage>
        <taxon>Eukaryota</taxon>
        <taxon>Metazoa</taxon>
        <taxon>Spiralia</taxon>
        <taxon>Lophotrochozoa</taxon>
        <taxon>Mollusca</taxon>
        <taxon>Gastropoda</taxon>
        <taxon>Heterobranchia</taxon>
        <taxon>Euthyneura</taxon>
        <taxon>Panpulmonata</taxon>
        <taxon>Sacoglossa</taxon>
        <taxon>Placobranchoidea</taxon>
        <taxon>Plakobranchidae</taxon>
        <taxon>Plakobranchus</taxon>
    </lineage>
</organism>
<gene>
    <name evidence="2" type="ORF">PoB_000071300</name>
</gene>
<evidence type="ECO:0000256" key="1">
    <source>
        <dbReference type="SAM" id="MobiDB-lite"/>
    </source>
</evidence>
<dbReference type="InterPro" id="IPR009689">
    <property type="entry name" value="DUF1280"/>
</dbReference>
<feature type="region of interest" description="Disordered" evidence="1">
    <location>
        <begin position="204"/>
        <end position="230"/>
    </location>
</feature>
<accession>A0AAV3XV24</accession>
<dbReference type="PANTHER" id="PTHR31424">
    <property type="entry name" value="PROTEIN CBG23806"/>
    <property type="match status" value="1"/>
</dbReference>
<dbReference type="AlphaFoldDB" id="A0AAV3XV24"/>
<dbReference type="Proteomes" id="UP000735302">
    <property type="component" value="Unassembled WGS sequence"/>
</dbReference>
<evidence type="ECO:0000313" key="3">
    <source>
        <dbReference type="Proteomes" id="UP000735302"/>
    </source>
</evidence>
<reference evidence="2 3" key="1">
    <citation type="journal article" date="2021" name="Elife">
        <title>Chloroplast acquisition without the gene transfer in kleptoplastic sea slugs, Plakobranchus ocellatus.</title>
        <authorList>
            <person name="Maeda T."/>
            <person name="Takahashi S."/>
            <person name="Yoshida T."/>
            <person name="Shimamura S."/>
            <person name="Takaki Y."/>
            <person name="Nagai Y."/>
            <person name="Toyoda A."/>
            <person name="Suzuki Y."/>
            <person name="Arimoto A."/>
            <person name="Ishii H."/>
            <person name="Satoh N."/>
            <person name="Nishiyama T."/>
            <person name="Hasebe M."/>
            <person name="Maruyama T."/>
            <person name="Minagawa J."/>
            <person name="Obokata J."/>
            <person name="Shigenobu S."/>
        </authorList>
    </citation>
    <scope>NUCLEOTIDE SEQUENCE [LARGE SCALE GENOMIC DNA]</scope>
</reference>
<keyword evidence="3" id="KW-1185">Reference proteome</keyword>
<proteinExistence type="predicted"/>
<dbReference type="EMBL" id="BLXT01000055">
    <property type="protein sequence ID" value="GFN74207.1"/>
    <property type="molecule type" value="Genomic_DNA"/>
</dbReference>
<sequence length="547" mass="62625">MGMSWRQGRKHGALLKKVGVLLENEKSVRNLTREIVSNFVDVGKKKFIGEDGNEFEETYARVAGLEKFVDTLLDLYNKTNMLTWHNNTIPENEIWVQFGGDHGKSSLKCTLQIANLDKPNSQHNTVVVAMASVRDTHTNLVRFLDGGLGDELSALQSHVWQGKKIKVFLNGDYDFLCKVYGLSGPQGTYPCLWCLMPRQTMHKEENPSQERTLGSLSSDHHRFPSDDSNKREVAKYNNSLHQPLLPIELDKVVPPYLHILLGIVLKHHKFLENAADVIDKKIMNQPEERLTELGRHVKRYGANWQKAQQLQERLEFEHGCLVFSETEEDIKKYTAQTQSTEHALSLLEHTDLKPRSGPVASSLDTILNKHRITPQAYHSRSFVGNHCHKYMNVDTHKDLTQILITKTQACTNNPMIVDEAFQVKLLFDDLNLAFSKVHTDISHTKLVNEESIDNIQKNISTYLTLYRRLFPQKIIPKQHILEHHCISHIKQYKLGLGLLGEQGTESCHQSISYLEKVRARGIVDPTQKLRHIMTTHLVNILARLRVQ</sequence>
<feature type="compositionally biased region" description="Basic and acidic residues" evidence="1">
    <location>
        <begin position="218"/>
        <end position="230"/>
    </location>
</feature>
<comment type="caution">
    <text evidence="2">The sequence shown here is derived from an EMBL/GenBank/DDBJ whole genome shotgun (WGS) entry which is preliminary data.</text>
</comment>
<dbReference type="Pfam" id="PF06918">
    <property type="entry name" value="DUF1280"/>
    <property type="match status" value="1"/>
</dbReference>
<protein>
    <submittedName>
        <fullName evidence="2">Uncharacterized protein</fullName>
    </submittedName>
</protein>